<reference evidence="2" key="2">
    <citation type="submission" date="2012-03" db="EMBL/GenBank/DDBJ databases">
        <title>Complete genome sequence of Flavobacterium indicum GPTSA100-9T, isolated from warm spring water.</title>
        <authorList>
            <person name="Barbier P."/>
            <person name="Houel A."/>
            <person name="Loux V."/>
            <person name="Poulain J."/>
            <person name="Bernardet J.-F."/>
            <person name="Touchon M."/>
            <person name="Duchaud E."/>
        </authorList>
    </citation>
    <scope>NUCLEOTIDE SEQUENCE [LARGE SCALE GENOMIC DNA]</scope>
    <source>
        <strain evidence="2">DSM 17447 / CIP 109464 / GPTSA100-9</strain>
    </source>
</reference>
<dbReference type="AlphaFoldDB" id="H8XRV8"/>
<dbReference type="EMBL" id="HE774682">
    <property type="protein sequence ID" value="CCG54542.1"/>
    <property type="molecule type" value="Genomic_DNA"/>
</dbReference>
<proteinExistence type="predicted"/>
<accession>H8XRV8</accession>
<sequence>MKQHEVHVLKKSTSFTGSMKDDLAKEVELFLNMKSKEGYEVINVSFTYFETQELIAFVTICR</sequence>
<dbReference type="KEGG" id="fin:KQS_13225"/>
<dbReference type="eggNOG" id="ENOG5030YRF">
    <property type="taxonomic scope" value="Bacteria"/>
</dbReference>
<dbReference type="RefSeq" id="WP_014389660.1">
    <property type="nucleotide sequence ID" value="NC_017025.1"/>
</dbReference>
<evidence type="ECO:0008006" key="3">
    <source>
        <dbReference type="Google" id="ProtNLM"/>
    </source>
</evidence>
<organism evidence="1 2">
    <name type="scientific">Flavobacterium indicum (strain DSM 17447 / CIP 109464 / GPTSA100-9)</name>
    <dbReference type="NCBI Taxonomy" id="1094466"/>
    <lineage>
        <taxon>Bacteria</taxon>
        <taxon>Pseudomonadati</taxon>
        <taxon>Bacteroidota</taxon>
        <taxon>Flavobacteriia</taxon>
        <taxon>Flavobacteriales</taxon>
        <taxon>Flavobacteriaceae</taxon>
        <taxon>Flavobacterium</taxon>
    </lineage>
</organism>
<gene>
    <name evidence="1" type="ordered locus">KQS_13225</name>
</gene>
<dbReference type="OrthoDB" id="1367128at2"/>
<reference evidence="1 2" key="1">
    <citation type="journal article" date="2012" name="J. Bacteriol.">
        <title>Complete Genome Sequence of Flavobacterium indicum GPSTA100-9T, Isolated from Warm Spring Water.</title>
        <authorList>
            <person name="Barbier P."/>
            <person name="Houel A."/>
            <person name="Loux V."/>
            <person name="Poulain J."/>
            <person name="Bernardet J.F."/>
            <person name="Touchon M."/>
            <person name="Duchaud E."/>
        </authorList>
    </citation>
    <scope>NUCLEOTIDE SEQUENCE [LARGE SCALE GENOMIC DNA]</scope>
    <source>
        <strain evidence="2">DSM 17447 / CIP 109464 / GPTSA100-9</strain>
    </source>
</reference>
<dbReference type="Proteomes" id="UP000007599">
    <property type="component" value="Chromosome I"/>
</dbReference>
<dbReference type="HOGENOM" id="CLU_2897568_0_0_10"/>
<dbReference type="PATRIC" id="fig|1094466.5.peg.2588"/>
<protein>
    <recommendedName>
        <fullName evidence="3">DUF4177 domain-containing protein</fullName>
    </recommendedName>
</protein>
<evidence type="ECO:0000313" key="2">
    <source>
        <dbReference type="Proteomes" id="UP000007599"/>
    </source>
</evidence>
<keyword evidence="2" id="KW-1185">Reference proteome</keyword>
<name>H8XRV8_FLAIG</name>
<evidence type="ECO:0000313" key="1">
    <source>
        <dbReference type="EMBL" id="CCG54542.1"/>
    </source>
</evidence>
<dbReference type="STRING" id="1094466.KQS_13225"/>